<reference evidence="4 5" key="1">
    <citation type="submission" date="2017-07" db="EMBL/GenBank/DDBJ databases">
        <title>Mechanisms for carbon and nitrogen cycling indicate functional differentiation within the Candidate Phyla Radiation.</title>
        <authorList>
            <person name="Danczak R.E."/>
            <person name="Johnston M.D."/>
            <person name="Kenah C."/>
            <person name="Slattery M."/>
            <person name="Wrighton K.C."/>
            <person name="Wilkins M.J."/>
        </authorList>
    </citation>
    <scope>NUCLEOTIDE SEQUENCE [LARGE SCALE GENOMIC DNA]</scope>
    <source>
        <strain evidence="4">Licking1014_7</strain>
    </source>
</reference>
<name>A0A554LK51_9BACT</name>
<protein>
    <recommendedName>
        <fullName evidence="6">Type IV secretion system coupling protein TraD DNA-binding domain-containing protein</fullName>
    </recommendedName>
</protein>
<feature type="domain" description="TraD/TraG TraM recognition site" evidence="2">
    <location>
        <begin position="657"/>
        <end position="717"/>
    </location>
</feature>
<dbReference type="EMBL" id="VMGK01000005">
    <property type="protein sequence ID" value="TSC93218.1"/>
    <property type="molecule type" value="Genomic_DNA"/>
</dbReference>
<proteinExistence type="predicted"/>
<dbReference type="PANTHER" id="PTHR30121:SF6">
    <property type="entry name" value="SLR6007 PROTEIN"/>
    <property type="match status" value="1"/>
</dbReference>
<sequence>MILVFGIGLIIFSLQKEAARKKRILSTVTLQITVPKESTRRDDQDTSNEPKDFREAIAPTDQFFSSLSSLFNRDFRRQILSDQDYLSFEIVSYKNEISFYIACPKDLMSLVEKQVNSYYPYANIERVRGHNIFAIGNGKVSASNIKLVKRFIFPIKTYRYLDSDPLNNLTNALSKMGQNASGAIQFLIKPISNNWRMAPTSAAKQVMEGKNTYMYSKWWQKALSNFWEGTSKSASRAATLPGQTMQTDSQGNQMYRHTPAQEELMKAFNEKAAKPGFAVEARVVAVAQDEQSVKMLKNNIVSAFAQFNAPAWNSFRTSSAEQKQIILDYITRNFNKGNVLNSEEVASLWHLPNKFIQTPNIKWLQSRTLPAPTNLPEQGVVIGKSVYRGEEKLIRFKDDDRRRHLFMIGKTGVGKTTLFENMIMQDISQGKGVCFVDPLGDAIESILQKIPTHRARDVIVFDPSDTDYPLGLNLLNWEKPEEKDFLVSEWLEIFYKLFDPGRTGIVGPQFEHWGRNAALSVMSLPEGGTLIDIPRMFTDDDFRDRVIANVKDPVVLAFWQKQLVKTADFHKSEMFNYFISKFGRFMTNDLMRNIIGQARSTFNFRQVMDEGKILLINLSKGKIGEMNSNLLGMILVSKIQAGAFSRADISEENRRDFYLYVDEFQNFTTDTFATILSEARKYRLNLNITNQYIAQLTEKIRDAVIGNAGTLVVYRIGAADGEFMSKEFPGATIDDMVNLDRFKTYVKLLIDLTPSKPFSMLGIKTNYPSNPQMSEWIKQNSRALHSRAKTQVEKEIGGRGGLTAPPAPEPTEALRQT</sequence>
<dbReference type="AlphaFoldDB" id="A0A554LK51"/>
<dbReference type="Pfam" id="PF12696">
    <property type="entry name" value="TraG-D_C"/>
    <property type="match status" value="1"/>
</dbReference>
<gene>
    <name evidence="4" type="ORF">CEN89_228</name>
</gene>
<dbReference type="InterPro" id="IPR051162">
    <property type="entry name" value="T4SS_component"/>
</dbReference>
<dbReference type="InterPro" id="IPR058441">
    <property type="entry name" value="DUF8128"/>
</dbReference>
<evidence type="ECO:0000313" key="4">
    <source>
        <dbReference type="EMBL" id="TSC93218.1"/>
    </source>
</evidence>
<accession>A0A554LK51</accession>
<dbReference type="Proteomes" id="UP000315689">
    <property type="component" value="Unassembled WGS sequence"/>
</dbReference>
<feature type="domain" description="DUF8128" evidence="3">
    <location>
        <begin position="55"/>
        <end position="363"/>
    </location>
</feature>
<evidence type="ECO:0000313" key="5">
    <source>
        <dbReference type="Proteomes" id="UP000315689"/>
    </source>
</evidence>
<organism evidence="4 5">
    <name type="scientific">Candidatus Berkelbacteria bacterium Licking1014_7</name>
    <dbReference type="NCBI Taxonomy" id="2017147"/>
    <lineage>
        <taxon>Bacteria</taxon>
        <taxon>Candidatus Berkelbacteria</taxon>
    </lineage>
</organism>
<evidence type="ECO:0000259" key="2">
    <source>
        <dbReference type="Pfam" id="PF12696"/>
    </source>
</evidence>
<feature type="region of interest" description="Disordered" evidence="1">
    <location>
        <begin position="787"/>
        <end position="817"/>
    </location>
</feature>
<dbReference type="Pfam" id="PF26449">
    <property type="entry name" value="DUF8128"/>
    <property type="match status" value="1"/>
</dbReference>
<dbReference type="SUPFAM" id="SSF52540">
    <property type="entry name" value="P-loop containing nucleoside triphosphate hydrolases"/>
    <property type="match status" value="1"/>
</dbReference>
<evidence type="ECO:0000259" key="3">
    <source>
        <dbReference type="Pfam" id="PF26449"/>
    </source>
</evidence>
<dbReference type="PANTHER" id="PTHR30121">
    <property type="entry name" value="UNCHARACTERIZED PROTEIN YJGR-RELATED"/>
    <property type="match status" value="1"/>
</dbReference>
<evidence type="ECO:0000256" key="1">
    <source>
        <dbReference type="SAM" id="MobiDB-lite"/>
    </source>
</evidence>
<dbReference type="InterPro" id="IPR027417">
    <property type="entry name" value="P-loop_NTPase"/>
</dbReference>
<comment type="caution">
    <text evidence="4">The sequence shown here is derived from an EMBL/GenBank/DDBJ whole genome shotgun (WGS) entry which is preliminary data.</text>
</comment>
<dbReference type="Gene3D" id="3.40.50.300">
    <property type="entry name" value="P-loop containing nucleotide triphosphate hydrolases"/>
    <property type="match status" value="2"/>
</dbReference>
<dbReference type="InterPro" id="IPR032689">
    <property type="entry name" value="TraG-D_C"/>
</dbReference>
<evidence type="ECO:0008006" key="6">
    <source>
        <dbReference type="Google" id="ProtNLM"/>
    </source>
</evidence>